<evidence type="ECO:0000256" key="3">
    <source>
        <dbReference type="ARBA" id="ARBA00023125"/>
    </source>
</evidence>
<evidence type="ECO:0000256" key="2">
    <source>
        <dbReference type="ARBA" id="ARBA00023015"/>
    </source>
</evidence>
<reference evidence="6" key="1">
    <citation type="journal article" date="2020" name="mSystems">
        <title>Genome- and Community-Level Interaction Insights into Carbon Utilization and Element Cycling Functions of Hydrothermarchaeota in Hydrothermal Sediment.</title>
        <authorList>
            <person name="Zhou Z."/>
            <person name="Liu Y."/>
            <person name="Xu W."/>
            <person name="Pan J."/>
            <person name="Luo Z.H."/>
            <person name="Li M."/>
        </authorList>
    </citation>
    <scope>NUCLEOTIDE SEQUENCE [LARGE SCALE GENOMIC DNA]</scope>
    <source>
        <strain evidence="6">SpSt-339</strain>
    </source>
</reference>
<dbReference type="EMBL" id="DSOK01000240">
    <property type="protein sequence ID" value="HEN15431.1"/>
    <property type="molecule type" value="Genomic_DNA"/>
</dbReference>
<dbReference type="PROSITE" id="PS50931">
    <property type="entry name" value="HTH_LYSR"/>
    <property type="match status" value="1"/>
</dbReference>
<accession>A0A7C2NX62</accession>
<dbReference type="GO" id="GO:0003700">
    <property type="term" value="F:DNA-binding transcription factor activity"/>
    <property type="evidence" value="ECO:0007669"/>
    <property type="project" value="InterPro"/>
</dbReference>
<sequence length="319" mass="35935">MHLRDLELFCEVVNLRSFSKAAKALGVSQPVASETVKALEDHFGQELINRGKRPLELTPAGHVCFDGCREVLEHWRRVEDRVLQLRDKVVGPVRVAAIYSVGLLQMDCYVKQFEHLYPDAALELRYCQPDAVLDRVVNDEADLGLVSFPPKRSELVCVPWQEQEMVVVVSPQHRLANRSRMQPIELDGESLVAFTPELQIRTEVDRWLRQARVSVDIVHEFDNIENIKRAVEVGSGIAILPIPTVRRELEIGSLKALHLDGVHWVRPLGIVRRKHKELTTAAKRFLDLLHESPESFFYAGSAEAAAGPRRTSAPDAAPA</sequence>
<keyword evidence="3" id="KW-0238">DNA-binding</keyword>
<dbReference type="InterPro" id="IPR050950">
    <property type="entry name" value="HTH-type_LysR_regulators"/>
</dbReference>
<name>A0A7C2NX62_9PLAN</name>
<organism evidence="6">
    <name type="scientific">Schlesneria paludicola</name>
    <dbReference type="NCBI Taxonomy" id="360056"/>
    <lineage>
        <taxon>Bacteria</taxon>
        <taxon>Pseudomonadati</taxon>
        <taxon>Planctomycetota</taxon>
        <taxon>Planctomycetia</taxon>
        <taxon>Planctomycetales</taxon>
        <taxon>Planctomycetaceae</taxon>
        <taxon>Schlesneria</taxon>
    </lineage>
</organism>
<dbReference type="FunFam" id="1.10.10.10:FF:000001">
    <property type="entry name" value="LysR family transcriptional regulator"/>
    <property type="match status" value="1"/>
</dbReference>
<evidence type="ECO:0000313" key="6">
    <source>
        <dbReference type="EMBL" id="HEN15431.1"/>
    </source>
</evidence>
<dbReference type="CDD" id="cd05466">
    <property type="entry name" value="PBP2_LTTR_substrate"/>
    <property type="match status" value="1"/>
</dbReference>
<dbReference type="GO" id="GO:0005829">
    <property type="term" value="C:cytosol"/>
    <property type="evidence" value="ECO:0007669"/>
    <property type="project" value="TreeGrafter"/>
</dbReference>
<dbReference type="PANTHER" id="PTHR30419">
    <property type="entry name" value="HTH-TYPE TRANSCRIPTIONAL REGULATOR YBHD"/>
    <property type="match status" value="1"/>
</dbReference>
<dbReference type="InterPro" id="IPR000847">
    <property type="entry name" value="LysR_HTH_N"/>
</dbReference>
<dbReference type="Gene3D" id="3.40.190.290">
    <property type="match status" value="1"/>
</dbReference>
<proteinExistence type="inferred from homology"/>
<protein>
    <submittedName>
        <fullName evidence="6">LysR family transcriptional regulator</fullName>
    </submittedName>
</protein>
<feature type="domain" description="HTH lysR-type" evidence="5">
    <location>
        <begin position="1"/>
        <end position="58"/>
    </location>
</feature>
<dbReference type="AlphaFoldDB" id="A0A7C2NX62"/>
<evidence type="ECO:0000256" key="1">
    <source>
        <dbReference type="ARBA" id="ARBA00009437"/>
    </source>
</evidence>
<gene>
    <name evidence="6" type="ORF">ENQ76_08200</name>
</gene>
<evidence type="ECO:0000256" key="4">
    <source>
        <dbReference type="ARBA" id="ARBA00023163"/>
    </source>
</evidence>
<dbReference type="PANTHER" id="PTHR30419:SF8">
    <property type="entry name" value="NITROGEN ASSIMILATION TRANSCRIPTIONAL ACTIVATOR-RELATED"/>
    <property type="match status" value="1"/>
</dbReference>
<dbReference type="InterPro" id="IPR005119">
    <property type="entry name" value="LysR_subst-bd"/>
</dbReference>
<dbReference type="SUPFAM" id="SSF53850">
    <property type="entry name" value="Periplasmic binding protein-like II"/>
    <property type="match status" value="1"/>
</dbReference>
<keyword evidence="2" id="KW-0805">Transcription regulation</keyword>
<dbReference type="Pfam" id="PF03466">
    <property type="entry name" value="LysR_substrate"/>
    <property type="match status" value="1"/>
</dbReference>
<dbReference type="Pfam" id="PF00126">
    <property type="entry name" value="HTH_1"/>
    <property type="match status" value="1"/>
</dbReference>
<keyword evidence="4" id="KW-0804">Transcription</keyword>
<dbReference type="SUPFAM" id="SSF46785">
    <property type="entry name" value="Winged helix' DNA-binding domain"/>
    <property type="match status" value="1"/>
</dbReference>
<comment type="similarity">
    <text evidence="1">Belongs to the LysR transcriptional regulatory family.</text>
</comment>
<dbReference type="Gene3D" id="1.10.10.10">
    <property type="entry name" value="Winged helix-like DNA-binding domain superfamily/Winged helix DNA-binding domain"/>
    <property type="match status" value="1"/>
</dbReference>
<dbReference type="PRINTS" id="PR00039">
    <property type="entry name" value="HTHLYSR"/>
</dbReference>
<dbReference type="InterPro" id="IPR036390">
    <property type="entry name" value="WH_DNA-bd_sf"/>
</dbReference>
<evidence type="ECO:0000259" key="5">
    <source>
        <dbReference type="PROSITE" id="PS50931"/>
    </source>
</evidence>
<dbReference type="InterPro" id="IPR036388">
    <property type="entry name" value="WH-like_DNA-bd_sf"/>
</dbReference>
<comment type="caution">
    <text evidence="6">The sequence shown here is derived from an EMBL/GenBank/DDBJ whole genome shotgun (WGS) entry which is preliminary data.</text>
</comment>
<dbReference type="GO" id="GO:0003677">
    <property type="term" value="F:DNA binding"/>
    <property type="evidence" value="ECO:0007669"/>
    <property type="project" value="UniProtKB-KW"/>
</dbReference>